<dbReference type="InterPro" id="IPR017927">
    <property type="entry name" value="FAD-bd_FR_type"/>
</dbReference>
<dbReference type="PANTHER" id="PTHR30157:SF0">
    <property type="entry name" value="NADPH-DEPENDENT FERRIC-CHELATE REDUCTASE"/>
    <property type="match status" value="1"/>
</dbReference>
<dbReference type="Pfam" id="PF08021">
    <property type="entry name" value="FAD_binding_9"/>
    <property type="match status" value="1"/>
</dbReference>
<name>C9YAW3_CURXX</name>
<comment type="similarity">
    <text evidence="1">Belongs to the SIP oxidoreductase family.</text>
</comment>
<feature type="domain" description="FAD-binding FR-type" evidence="2">
    <location>
        <begin position="29"/>
        <end position="153"/>
    </location>
</feature>
<dbReference type="SUPFAM" id="SSF63380">
    <property type="entry name" value="Riboflavin synthase domain-like"/>
    <property type="match status" value="1"/>
</dbReference>
<dbReference type="InterPro" id="IPR013113">
    <property type="entry name" value="SIP_FAD-bd"/>
</dbReference>
<evidence type="ECO:0000256" key="1">
    <source>
        <dbReference type="ARBA" id="ARBA00035644"/>
    </source>
</evidence>
<dbReference type="InterPro" id="IPR017938">
    <property type="entry name" value="Riboflavin_synthase-like_b-brl"/>
</dbReference>
<organism evidence="3">
    <name type="scientific">Curvibacter symbiont subsp. Hydra magnipapillata</name>
    <dbReference type="NCBI Taxonomy" id="667019"/>
    <lineage>
        <taxon>Bacteria</taxon>
        <taxon>Pseudomonadati</taxon>
        <taxon>Pseudomonadota</taxon>
        <taxon>Betaproteobacteria</taxon>
        <taxon>Burkholderiales</taxon>
        <taxon>Comamonadaceae</taxon>
        <taxon>Curvibacter</taxon>
    </lineage>
</organism>
<sequence>MMNSQLAPLELHLPSNGPELHPQRVRYPLRFRLLDVVTVDRLTPFLTRVTLGGADLDGFISSGFDDHVKLFFPDPDTGILNLPEVGPEGPVWGEGARPVMRDYTPRHFDAEGRTLAIDFALHTPGGPATRWAEQARVGQKIGVGGPKGSFIVPTAFDWHLLIGDDTALPAIARRLEELPPATKALVLLEVEGPEGQMELSSAADLKVQWVHRGSSAAGSQPLLAALREMTLLPGVFYSWVACESVQAKALREYLMIECRVNPRWIKASGYWRKGSAGAHDSFDR</sequence>
<dbReference type="GO" id="GO:0016491">
    <property type="term" value="F:oxidoreductase activity"/>
    <property type="evidence" value="ECO:0007669"/>
    <property type="project" value="InterPro"/>
</dbReference>
<dbReference type="Gene3D" id="2.40.30.10">
    <property type="entry name" value="Translation factors"/>
    <property type="match status" value="1"/>
</dbReference>
<gene>
    <name evidence="3" type="primary">yqjH</name>
    <name evidence="3" type="ORF">Csp_A12640</name>
</gene>
<dbReference type="PANTHER" id="PTHR30157">
    <property type="entry name" value="FERRIC REDUCTASE, NADPH-DEPENDENT"/>
    <property type="match status" value="1"/>
</dbReference>
<dbReference type="Gene3D" id="3.40.50.80">
    <property type="entry name" value="Nucleotide-binding domain of ferredoxin-NADP reductase (FNR) module"/>
    <property type="match status" value="1"/>
</dbReference>
<protein>
    <submittedName>
        <fullName evidence="3">Uncharacterized protein yqjH</fullName>
    </submittedName>
</protein>
<accession>C9YAW3</accession>
<dbReference type="InterPro" id="IPR039374">
    <property type="entry name" value="SIP_fam"/>
</dbReference>
<evidence type="ECO:0000313" key="3">
    <source>
        <dbReference type="EMBL" id="CBA29536.1"/>
    </source>
</evidence>
<dbReference type="PROSITE" id="PS51384">
    <property type="entry name" value="FAD_FR"/>
    <property type="match status" value="1"/>
</dbReference>
<reference evidence="3" key="1">
    <citation type="journal article" date="2010" name="Nature">
        <title>The dynamic genome of Hydra.</title>
        <authorList>
            <person name="Chapman J.A."/>
            <person name="Kirkness E.F."/>
            <person name="Simakov O."/>
            <person name="Hampson S.E."/>
            <person name="Mitros T."/>
            <person name="Weinmaier T."/>
            <person name="Rattei T."/>
            <person name="Balasubramanian P.G."/>
            <person name="Borman J."/>
            <person name="Busam D."/>
            <person name="Disbennett K."/>
            <person name="Pfannkoch C."/>
            <person name="Sumin N."/>
            <person name="Sutton G."/>
            <person name="Viswanathan L."/>
            <person name="Walenz B."/>
            <person name="Goodstein D.M."/>
            <person name="Hellsten U."/>
            <person name="Kawashima T."/>
            <person name="Prochnik S.E."/>
            <person name="Putnam N.H."/>
            <person name="Shu S."/>
            <person name="Blumberg B."/>
            <person name="Dana C.E."/>
            <person name="Gee L."/>
            <person name="Kibler D.F."/>
            <person name="Law L."/>
            <person name="Lindgens D."/>
            <person name="Martinez D.E."/>
            <person name="Peng J."/>
            <person name="Wigge P.A."/>
            <person name="Bertulat B."/>
            <person name="Guder C."/>
            <person name="Nakamura Y."/>
            <person name="Ozbek S."/>
            <person name="Watanabe H."/>
            <person name="Khalturin K."/>
            <person name="Hemmrich G."/>
            <person name="Franke A."/>
            <person name="Augustin R."/>
            <person name="Fraune S."/>
            <person name="Hayakawa E."/>
            <person name="Hayakawa S."/>
            <person name="Hirose M."/>
            <person name="Hwang J."/>
            <person name="Ikeo K."/>
            <person name="Nishimiya-Fujisawa C."/>
            <person name="Ogura A."/>
            <person name="Takahashi T."/>
            <person name="Steinmetz P.R."/>
            <person name="Zhang X."/>
            <person name="Aufschnaiter R."/>
            <person name="Eder M.K."/>
            <person name="Gorny A.K."/>
            <person name="Salvenmoser W."/>
            <person name="Heimberg A.M."/>
            <person name="Wheeler B.M."/>
            <person name="Peterson K.J."/>
            <person name="Boettger A."/>
            <person name="Tischler P."/>
            <person name="Wolf A."/>
            <person name="Gojobori T."/>
            <person name="Remington K.A."/>
            <person name="Strausberg R.L."/>
            <person name="Venter J."/>
            <person name="Technau U."/>
            <person name="Hobmayer B."/>
            <person name="Bosch T.C."/>
            <person name="Holstein T.W."/>
            <person name="Fujisawa T."/>
            <person name="Bode H.R."/>
            <person name="David C.N."/>
            <person name="Rokhsar D.S."/>
            <person name="Steele R.E."/>
        </authorList>
    </citation>
    <scope>NUCLEOTIDE SEQUENCE</scope>
</reference>
<dbReference type="InterPro" id="IPR039261">
    <property type="entry name" value="FNR_nucleotide-bd"/>
</dbReference>
<dbReference type="EMBL" id="FN543104">
    <property type="protein sequence ID" value="CBA29536.1"/>
    <property type="molecule type" value="Genomic_DNA"/>
</dbReference>
<dbReference type="InterPro" id="IPR007037">
    <property type="entry name" value="SIP_rossman_dom"/>
</dbReference>
<dbReference type="FunFam" id="2.40.30.10:FF:000055">
    <property type="entry name" value="Siderophore-interacting family protein"/>
    <property type="match status" value="1"/>
</dbReference>
<evidence type="ECO:0000259" key="2">
    <source>
        <dbReference type="PROSITE" id="PS51384"/>
    </source>
</evidence>
<proteinExistence type="inferred from homology"/>
<dbReference type="CDD" id="cd06193">
    <property type="entry name" value="siderophore_interacting"/>
    <property type="match status" value="1"/>
</dbReference>
<dbReference type="Pfam" id="PF04954">
    <property type="entry name" value="SIP"/>
    <property type="match status" value="1"/>
</dbReference>
<dbReference type="AlphaFoldDB" id="C9YAW3"/>